<dbReference type="GeneID" id="8365193"/>
<dbReference type="HOGENOM" id="CLU_1168571_0_0_2"/>
<organism evidence="2 3">
    <name type="scientific">Methanocaldococcus fervens (strain DSM 4213 / JCM 15782 / AG86)</name>
    <name type="common">Methanococcus fervens</name>
    <dbReference type="NCBI Taxonomy" id="573064"/>
    <lineage>
        <taxon>Archaea</taxon>
        <taxon>Methanobacteriati</taxon>
        <taxon>Methanobacteriota</taxon>
        <taxon>Methanomada group</taxon>
        <taxon>Methanococci</taxon>
        <taxon>Methanococcales</taxon>
        <taxon>Methanocaldococcaceae</taxon>
        <taxon>Methanocaldococcus</taxon>
    </lineage>
</organism>
<dbReference type="Proteomes" id="UP000001495">
    <property type="component" value="Chromosome"/>
</dbReference>
<dbReference type="EMBL" id="CP001696">
    <property type="protein sequence ID" value="ACV24341.1"/>
    <property type="molecule type" value="Genomic_DNA"/>
</dbReference>
<dbReference type="KEGG" id="mfe:Mefer_0519"/>
<dbReference type="GO" id="GO:0032259">
    <property type="term" value="P:methylation"/>
    <property type="evidence" value="ECO:0007669"/>
    <property type="project" value="UniProtKB-KW"/>
</dbReference>
<name>C7P709_METFA</name>
<dbReference type="Pfam" id="PF08241">
    <property type="entry name" value="Methyltransf_11"/>
    <property type="match status" value="1"/>
</dbReference>
<dbReference type="OrthoDB" id="147504at2157"/>
<dbReference type="InterPro" id="IPR013216">
    <property type="entry name" value="Methyltransf_11"/>
</dbReference>
<keyword evidence="2" id="KW-0808">Transferase</keyword>
<gene>
    <name evidence="2" type="ordered locus">Mefer_0519</name>
</gene>
<protein>
    <submittedName>
        <fullName evidence="2">Methyltransferase type 11</fullName>
    </submittedName>
</protein>
<dbReference type="AlphaFoldDB" id="C7P709"/>
<evidence type="ECO:0000259" key="1">
    <source>
        <dbReference type="Pfam" id="PF08241"/>
    </source>
</evidence>
<evidence type="ECO:0000313" key="2">
    <source>
        <dbReference type="EMBL" id="ACV24341.1"/>
    </source>
</evidence>
<dbReference type="RefSeq" id="WP_015791078.1">
    <property type="nucleotide sequence ID" value="NC_013156.1"/>
</dbReference>
<reference evidence="2" key="1">
    <citation type="submission" date="2009-08" db="EMBL/GenBank/DDBJ databases">
        <title>Complete sequence of chromosome of Methanocaldococcus fervens AG86.</title>
        <authorList>
            <consortium name="US DOE Joint Genome Institute"/>
            <person name="Lucas S."/>
            <person name="Copeland A."/>
            <person name="Lapidus A."/>
            <person name="Glavina del Rio T."/>
            <person name="Tice H."/>
            <person name="Bruce D."/>
            <person name="Goodwin L."/>
            <person name="Pitluck S."/>
            <person name="Chertkov O."/>
            <person name="Detter J.C."/>
            <person name="Han C."/>
            <person name="Tapia R."/>
            <person name="Larimer F."/>
            <person name="Land M."/>
            <person name="Hauser L."/>
            <person name="Kyrpides N."/>
            <person name="Ovchinnikova G."/>
            <person name="Lupa-Sieprawska M."/>
            <person name="Whitman W.B."/>
        </authorList>
    </citation>
    <scope>NUCLEOTIDE SEQUENCE [LARGE SCALE GENOMIC DNA]</scope>
    <source>
        <strain evidence="2">AG86</strain>
    </source>
</reference>
<dbReference type="eggNOG" id="arCOG04347">
    <property type="taxonomic scope" value="Archaea"/>
</dbReference>
<dbReference type="STRING" id="573064.Mefer_0519"/>
<keyword evidence="3" id="KW-1185">Reference proteome</keyword>
<dbReference type="GO" id="GO:0008757">
    <property type="term" value="F:S-adenosylmethionine-dependent methyltransferase activity"/>
    <property type="evidence" value="ECO:0007669"/>
    <property type="project" value="InterPro"/>
</dbReference>
<keyword evidence="2" id="KW-0489">Methyltransferase</keyword>
<feature type="domain" description="Methyltransferase type 11" evidence="1">
    <location>
        <begin position="39"/>
        <end position="122"/>
    </location>
</feature>
<sequence length="237" mass="28020">MSLYSKIQEKVYLRVINDFRSYFHAYIIYNWVKDKNKILNVGSGDGRDYFYLTLKGKKVVNVDIAEHKDYPYVKADVTRGLPFNDKEFDAVIIAEVLEHLFEDFIALKEIRRVLKDDGILIVTVPFYSDGAEYHVRIHSDKTIKRLLKYCGFQIEDFIYKGGLFITISPYGFNFILKNIRKFFGIDLYPLFIKLDIILSKTPIKILFRFSKYYGCLIKCKKGKQMDYRELNIREFGD</sequence>
<accession>C7P709</accession>
<dbReference type="SUPFAM" id="SSF53335">
    <property type="entry name" value="S-adenosyl-L-methionine-dependent methyltransferases"/>
    <property type="match status" value="1"/>
</dbReference>
<proteinExistence type="predicted"/>
<dbReference type="Gene3D" id="3.40.50.150">
    <property type="entry name" value="Vaccinia Virus protein VP39"/>
    <property type="match status" value="1"/>
</dbReference>
<evidence type="ECO:0000313" key="3">
    <source>
        <dbReference type="Proteomes" id="UP000001495"/>
    </source>
</evidence>
<dbReference type="CDD" id="cd02440">
    <property type="entry name" value="AdoMet_MTases"/>
    <property type="match status" value="1"/>
</dbReference>
<dbReference type="InterPro" id="IPR029063">
    <property type="entry name" value="SAM-dependent_MTases_sf"/>
</dbReference>